<proteinExistence type="inferred from homology"/>
<dbReference type="EMBL" id="FOJI01000004">
    <property type="protein sequence ID" value="SEW08884.1"/>
    <property type="molecule type" value="Genomic_DNA"/>
</dbReference>
<dbReference type="GO" id="GO:0044780">
    <property type="term" value="P:bacterial-type flagellum assembly"/>
    <property type="evidence" value="ECO:0007669"/>
    <property type="project" value="UniProtKB-UniRule"/>
</dbReference>
<dbReference type="InterPro" id="IPR003775">
    <property type="entry name" value="Flagellar_assembly_factor_FliW"/>
</dbReference>
<evidence type="ECO:0000256" key="1">
    <source>
        <dbReference type="ARBA" id="ARBA00022490"/>
    </source>
</evidence>
<keyword evidence="6" id="KW-0966">Cell projection</keyword>
<dbReference type="PANTHER" id="PTHR39190">
    <property type="entry name" value="FLAGELLAR ASSEMBLY FACTOR FLIW"/>
    <property type="match status" value="1"/>
</dbReference>
<evidence type="ECO:0000313" key="7">
    <source>
        <dbReference type="Proteomes" id="UP000199701"/>
    </source>
</evidence>
<evidence type="ECO:0000256" key="2">
    <source>
        <dbReference type="ARBA" id="ARBA00022795"/>
    </source>
</evidence>
<dbReference type="AlphaFoldDB" id="A0A1I0P3T3"/>
<keyword evidence="6" id="KW-0969">Cilium</keyword>
<dbReference type="GO" id="GO:0006417">
    <property type="term" value="P:regulation of translation"/>
    <property type="evidence" value="ECO:0007669"/>
    <property type="project" value="UniProtKB-KW"/>
</dbReference>
<sequence length="154" mass="17258">MQVKTKWFGTLEIGEDKIITFQKGLIGLDEFKKYTIVYNTEKSDTATIMWLQSIEDENIAIPVINPEIFMPDYDPIVEDALLVSLGDVKAAELIVLVTLTVPSDISKMTSNLKAPIIINADNLKACQLIADNEKYTVKYPVYDIIKENSKKGGE</sequence>
<comment type="subcellular location">
    <subcellularLocation>
        <location evidence="5">Cytoplasm</location>
    </subcellularLocation>
</comment>
<name>A0A1I0P3T3_9FIRM</name>
<keyword evidence="6" id="KW-0282">Flagellum</keyword>
<dbReference type="PANTHER" id="PTHR39190:SF1">
    <property type="entry name" value="FLAGELLAR ASSEMBLY FACTOR FLIW"/>
    <property type="match status" value="1"/>
</dbReference>
<dbReference type="Proteomes" id="UP000199701">
    <property type="component" value="Unassembled WGS sequence"/>
</dbReference>
<dbReference type="GO" id="GO:0005737">
    <property type="term" value="C:cytoplasm"/>
    <property type="evidence" value="ECO:0007669"/>
    <property type="project" value="UniProtKB-SubCell"/>
</dbReference>
<evidence type="ECO:0000313" key="6">
    <source>
        <dbReference type="EMBL" id="SEW08884.1"/>
    </source>
</evidence>
<accession>A0A1I0P3T3</accession>
<dbReference type="HAMAP" id="MF_01185">
    <property type="entry name" value="FliW"/>
    <property type="match status" value="1"/>
</dbReference>
<protein>
    <recommendedName>
        <fullName evidence="5">Flagellar assembly factor FliW</fullName>
    </recommendedName>
</protein>
<evidence type="ECO:0000256" key="3">
    <source>
        <dbReference type="ARBA" id="ARBA00022845"/>
    </source>
</evidence>
<dbReference type="SUPFAM" id="SSF141457">
    <property type="entry name" value="BH3618-like"/>
    <property type="match status" value="1"/>
</dbReference>
<gene>
    <name evidence="5" type="primary">fliW</name>
    <name evidence="6" type="ORF">SAMN05421659_104134</name>
</gene>
<dbReference type="InterPro" id="IPR024046">
    <property type="entry name" value="Flagellar_assmbl_FliW_dom_sf"/>
</dbReference>
<comment type="subunit">
    <text evidence="5">Interacts with translational regulator CsrA and flagellin(s).</text>
</comment>
<dbReference type="Pfam" id="PF02623">
    <property type="entry name" value="FliW"/>
    <property type="match status" value="1"/>
</dbReference>
<dbReference type="Gene3D" id="2.30.290.10">
    <property type="entry name" value="BH3618-like"/>
    <property type="match status" value="1"/>
</dbReference>
<keyword evidence="3 5" id="KW-0810">Translation regulation</keyword>
<evidence type="ECO:0000256" key="4">
    <source>
        <dbReference type="ARBA" id="ARBA00023186"/>
    </source>
</evidence>
<comment type="similarity">
    <text evidence="5">Belongs to the FliW family.</text>
</comment>
<dbReference type="STRING" id="99656.SAMN05421659_104134"/>
<reference evidence="6 7" key="1">
    <citation type="submission" date="2016-10" db="EMBL/GenBank/DDBJ databases">
        <authorList>
            <person name="de Groot N.N."/>
        </authorList>
    </citation>
    <scope>NUCLEOTIDE SEQUENCE [LARGE SCALE GENOMIC DNA]</scope>
    <source>
        <strain evidence="6 7">DSM 9179</strain>
    </source>
</reference>
<organism evidence="6 7">
    <name type="scientific">[Clostridium] fimetarium</name>
    <dbReference type="NCBI Taxonomy" id="99656"/>
    <lineage>
        <taxon>Bacteria</taxon>
        <taxon>Bacillati</taxon>
        <taxon>Bacillota</taxon>
        <taxon>Clostridia</taxon>
        <taxon>Lachnospirales</taxon>
        <taxon>Lachnospiraceae</taxon>
    </lineage>
</organism>
<keyword evidence="4 5" id="KW-0143">Chaperone</keyword>
<dbReference type="RefSeq" id="WP_092451929.1">
    <property type="nucleotide sequence ID" value="NZ_FOJI01000004.1"/>
</dbReference>
<dbReference type="OrthoDB" id="9801235at2"/>
<keyword evidence="2 5" id="KW-1005">Bacterial flagellum biogenesis</keyword>
<keyword evidence="7" id="KW-1185">Reference proteome</keyword>
<evidence type="ECO:0000256" key="5">
    <source>
        <dbReference type="HAMAP-Rule" id="MF_01185"/>
    </source>
</evidence>
<comment type="function">
    <text evidence="5">Acts as an anti-CsrA protein, binds CsrA and prevents it from repressing translation of its target genes, one of which is flagellin. Binds to flagellin and participates in the assembly of the flagellum.</text>
</comment>
<keyword evidence="1 5" id="KW-0963">Cytoplasm</keyword>